<evidence type="ECO:0000256" key="1">
    <source>
        <dbReference type="ARBA" id="ARBA00005964"/>
    </source>
</evidence>
<dbReference type="InterPro" id="IPR050300">
    <property type="entry name" value="GDXG_lipolytic_enzyme"/>
</dbReference>
<dbReference type="InterPro" id="IPR019826">
    <property type="entry name" value="Carboxylesterase_B_AS"/>
</dbReference>
<dbReference type="AlphaFoldDB" id="A0AAW9REX0"/>
<dbReference type="EC" id="3.1.1.-" evidence="3"/>
<name>A0AAW9REX0_9GAMM</name>
<evidence type="ECO:0000313" key="6">
    <source>
        <dbReference type="Proteomes" id="UP001359886"/>
    </source>
</evidence>
<proteinExistence type="inferred from homology"/>
<accession>A0AAW9REX0</accession>
<keyword evidence="6" id="KW-1185">Reference proteome</keyword>
<evidence type="ECO:0000313" key="5">
    <source>
        <dbReference type="EMBL" id="MEJ8566111.1"/>
    </source>
</evidence>
<comment type="similarity">
    <text evidence="1 3">Belongs to the type-B carboxylesterase/lipase family.</text>
</comment>
<comment type="caution">
    <text evidence="5">The sequence shown here is derived from an EMBL/GenBank/DDBJ whole genome shotgun (WGS) entry which is preliminary data.</text>
</comment>
<reference evidence="5 6" key="1">
    <citation type="submission" date="2024-02" db="EMBL/GenBank/DDBJ databases">
        <title>A novel Wenzhouxiangellaceae bacterium, isolated from coastal sediments.</title>
        <authorList>
            <person name="Du Z.-J."/>
            <person name="Ye Y.-Q."/>
            <person name="Zhang X.-Y."/>
        </authorList>
    </citation>
    <scope>NUCLEOTIDE SEQUENCE [LARGE SCALE GENOMIC DNA]</scope>
    <source>
        <strain evidence="5 6">CH-27</strain>
    </source>
</reference>
<gene>
    <name evidence="5" type="ORF">V3330_00630</name>
</gene>
<dbReference type="PROSITE" id="PS00122">
    <property type="entry name" value="CARBOXYLESTERASE_B_1"/>
    <property type="match status" value="1"/>
</dbReference>
<dbReference type="RefSeq" id="WP_354693435.1">
    <property type="nucleotide sequence ID" value="NZ_JAZHOG010000001.1"/>
</dbReference>
<dbReference type="EMBL" id="JAZHOG010000001">
    <property type="protein sequence ID" value="MEJ8566111.1"/>
    <property type="molecule type" value="Genomic_DNA"/>
</dbReference>
<sequence>MYKKLFVRRFRYVIAAVVAVAMSTPLAADPRDRPHVHVGGGLSHVPHTFTLQVWYRDIVYDEDAPDTRLTSLDVYTANEPEPDSPVMVFVHGGGFRVGDKASSKDLDPKPEYFVSKLGYVFVSVNYRLLPEGRHPRNAQDVANALAWVHEHIAGFGGDPEQIFLMGHSAGASLVATVATDPVYLREAGKDLGLLKGVIANEGGYGVDTGVEANTQRYEGLYGPDWRDEVAVARVRPDSGIPPFMMVHVAGVESLVPGSDAQARGLAQALREAGVQVKLLAVDHVEHFGANERMGEPGDIITVELERFLDSITGRASPAQWTSAR</sequence>
<keyword evidence="2 3" id="KW-0378">Hydrolase</keyword>
<dbReference type="SUPFAM" id="SSF53474">
    <property type="entry name" value="alpha/beta-Hydrolases"/>
    <property type="match status" value="1"/>
</dbReference>
<feature type="chain" id="PRO_5043104110" description="Carboxylic ester hydrolase" evidence="3">
    <location>
        <begin position="28"/>
        <end position="324"/>
    </location>
</feature>
<evidence type="ECO:0000259" key="4">
    <source>
        <dbReference type="Pfam" id="PF00135"/>
    </source>
</evidence>
<organism evidence="5 6">
    <name type="scientific">Elongatibacter sediminis</name>
    <dbReference type="NCBI Taxonomy" id="3119006"/>
    <lineage>
        <taxon>Bacteria</taxon>
        <taxon>Pseudomonadati</taxon>
        <taxon>Pseudomonadota</taxon>
        <taxon>Gammaproteobacteria</taxon>
        <taxon>Chromatiales</taxon>
        <taxon>Wenzhouxiangellaceae</taxon>
        <taxon>Elongatibacter</taxon>
    </lineage>
</organism>
<dbReference type="InterPro" id="IPR029058">
    <property type="entry name" value="AB_hydrolase_fold"/>
</dbReference>
<dbReference type="InterPro" id="IPR002018">
    <property type="entry name" value="CarbesteraseB"/>
</dbReference>
<keyword evidence="3" id="KW-0732">Signal</keyword>
<protein>
    <recommendedName>
        <fullName evidence="3">Carboxylic ester hydrolase</fullName>
        <ecNumber evidence="3">3.1.1.-</ecNumber>
    </recommendedName>
</protein>
<feature type="signal peptide" evidence="3">
    <location>
        <begin position="1"/>
        <end position="27"/>
    </location>
</feature>
<evidence type="ECO:0000256" key="2">
    <source>
        <dbReference type="ARBA" id="ARBA00022801"/>
    </source>
</evidence>
<dbReference type="Gene3D" id="3.40.50.1820">
    <property type="entry name" value="alpha/beta hydrolase"/>
    <property type="match status" value="1"/>
</dbReference>
<dbReference type="GO" id="GO:0016787">
    <property type="term" value="F:hydrolase activity"/>
    <property type="evidence" value="ECO:0007669"/>
    <property type="project" value="UniProtKB-KW"/>
</dbReference>
<dbReference type="Proteomes" id="UP001359886">
    <property type="component" value="Unassembled WGS sequence"/>
</dbReference>
<dbReference type="Pfam" id="PF00135">
    <property type="entry name" value="COesterase"/>
    <property type="match status" value="1"/>
</dbReference>
<feature type="domain" description="Carboxylesterase type B" evidence="4">
    <location>
        <begin position="72"/>
        <end position="181"/>
    </location>
</feature>
<dbReference type="PANTHER" id="PTHR48081:SF33">
    <property type="entry name" value="KYNURENINE FORMAMIDASE"/>
    <property type="match status" value="1"/>
</dbReference>
<evidence type="ECO:0000256" key="3">
    <source>
        <dbReference type="RuleBase" id="RU361235"/>
    </source>
</evidence>
<dbReference type="PANTHER" id="PTHR48081">
    <property type="entry name" value="AB HYDROLASE SUPERFAMILY PROTEIN C4A8.06C"/>
    <property type="match status" value="1"/>
</dbReference>